<comment type="caution">
    <text evidence="1">The sequence shown here is derived from an EMBL/GenBank/DDBJ whole genome shotgun (WGS) entry which is preliminary data.</text>
</comment>
<evidence type="ECO:0000313" key="1">
    <source>
        <dbReference type="EMBL" id="KAA9333435.1"/>
    </source>
</evidence>
<dbReference type="AlphaFoldDB" id="A0A7L5A0F1"/>
<gene>
    <name evidence="1" type="ORF">F0P96_10730</name>
</gene>
<reference evidence="1 2" key="1">
    <citation type="submission" date="2019-09" db="EMBL/GenBank/DDBJ databases">
        <title>Genome sequence of Hymenobacter sp. M3.</title>
        <authorList>
            <person name="Srinivasan S."/>
        </authorList>
    </citation>
    <scope>NUCLEOTIDE SEQUENCE [LARGE SCALE GENOMIC DNA]</scope>
    <source>
        <strain evidence="1 2">M3</strain>
    </source>
</reference>
<evidence type="ECO:0000313" key="2">
    <source>
        <dbReference type="Proteomes" id="UP000326380"/>
    </source>
</evidence>
<accession>A0A7L5A0F1</accession>
<name>A0A7L5A0F1_9BACT</name>
<dbReference type="RefSeq" id="WP_151078856.1">
    <property type="nucleotide sequence ID" value="NZ_CP047647.1"/>
</dbReference>
<organism evidence="1 2">
    <name type="scientific">Hymenobacter busanensis</name>
    <dbReference type="NCBI Taxonomy" id="2607656"/>
    <lineage>
        <taxon>Bacteria</taxon>
        <taxon>Pseudomonadati</taxon>
        <taxon>Bacteroidota</taxon>
        <taxon>Cytophagia</taxon>
        <taxon>Cytophagales</taxon>
        <taxon>Hymenobacteraceae</taxon>
        <taxon>Hymenobacter</taxon>
    </lineage>
</organism>
<sequence length="236" mass="25516">MAINLQTDAILSTTATTDQTAPWPIGRSAVPDSAHVSGIEIRLSRVLVKDNHTPRVGPFPGRADVYLLVVIFDDLMQEPQTLSLEGFQGVNDDDALLVDRTVYYWKKDDSSRPPSQIHVLVSLLKSKKQLRNTAQVLAAAKTSAPYQNLVSQVAGAIATAPTQAVNLILQLGTTVGSLLTDVEDRTLFTQVASFTDLNGDFDAVGKTAHEQQNHYVATTLTVVVRDADRVPATPQA</sequence>
<dbReference type="Proteomes" id="UP000326380">
    <property type="component" value="Unassembled WGS sequence"/>
</dbReference>
<protein>
    <submittedName>
        <fullName evidence="1">Uncharacterized protein</fullName>
    </submittedName>
</protein>
<proteinExistence type="predicted"/>
<dbReference type="EMBL" id="VTWU01000003">
    <property type="protein sequence ID" value="KAA9333435.1"/>
    <property type="molecule type" value="Genomic_DNA"/>
</dbReference>
<keyword evidence="2" id="KW-1185">Reference proteome</keyword>